<dbReference type="InterPro" id="IPR006656">
    <property type="entry name" value="Mopterin_OxRdtase"/>
</dbReference>
<reference evidence="6 7" key="1">
    <citation type="submission" date="2016-10" db="EMBL/GenBank/DDBJ databases">
        <authorList>
            <person name="de Groot N.N."/>
        </authorList>
    </citation>
    <scope>NUCLEOTIDE SEQUENCE [LARGE SCALE GENOMIC DNA]</scope>
    <source>
        <strain evidence="6 7">CGMCC 1.10210</strain>
    </source>
</reference>
<dbReference type="AlphaFoldDB" id="A0A1I1MZD9"/>
<dbReference type="STRING" id="728005.SAMN04488059_11379"/>
<dbReference type="Gene3D" id="3.40.228.10">
    <property type="entry name" value="Dimethylsulfoxide Reductase, domain 2"/>
    <property type="match status" value="1"/>
</dbReference>
<keyword evidence="3" id="KW-0411">Iron-sulfur</keyword>
<dbReference type="GO" id="GO:0016020">
    <property type="term" value="C:membrane"/>
    <property type="evidence" value="ECO:0007669"/>
    <property type="project" value="TreeGrafter"/>
</dbReference>
<dbReference type="GO" id="GO:0051539">
    <property type="term" value="F:4 iron, 4 sulfur cluster binding"/>
    <property type="evidence" value="ECO:0007669"/>
    <property type="project" value="InterPro"/>
</dbReference>
<dbReference type="Pfam" id="PF00384">
    <property type="entry name" value="Molybdopterin"/>
    <property type="match status" value="1"/>
</dbReference>
<dbReference type="Gene3D" id="3.40.50.740">
    <property type="match status" value="1"/>
</dbReference>
<dbReference type="InterPro" id="IPR050123">
    <property type="entry name" value="Prok_molybdopt-oxidoreductase"/>
</dbReference>
<evidence type="ECO:0000259" key="4">
    <source>
        <dbReference type="Pfam" id="PF00384"/>
    </source>
</evidence>
<dbReference type="GO" id="GO:1990204">
    <property type="term" value="C:oxidoreductase complex"/>
    <property type="evidence" value="ECO:0007669"/>
    <property type="project" value="UniProtKB-ARBA"/>
</dbReference>
<accession>A0A1I1MZD9</accession>
<dbReference type="InterPro" id="IPR010046">
    <property type="entry name" value="Mopterin_OxRdtse_a_bac"/>
</dbReference>
<evidence type="ECO:0000256" key="2">
    <source>
        <dbReference type="ARBA" id="ARBA00023004"/>
    </source>
</evidence>
<dbReference type="GO" id="GO:0008863">
    <property type="term" value="F:formate dehydrogenase (NAD+) activity"/>
    <property type="evidence" value="ECO:0007669"/>
    <property type="project" value="InterPro"/>
</dbReference>
<dbReference type="GO" id="GO:0043546">
    <property type="term" value="F:molybdopterin cofactor binding"/>
    <property type="evidence" value="ECO:0007669"/>
    <property type="project" value="InterPro"/>
</dbReference>
<feature type="domain" description="Molybdopterin dinucleotide-binding" evidence="5">
    <location>
        <begin position="637"/>
        <end position="737"/>
    </location>
</feature>
<dbReference type="EMBL" id="FOMB01000013">
    <property type="protein sequence ID" value="SFC87943.1"/>
    <property type="molecule type" value="Genomic_DNA"/>
</dbReference>
<protein>
    <submittedName>
        <fullName evidence="6">Oxidoreductase alpha (Molybdopterin) subunit</fullName>
    </submittedName>
</protein>
<evidence type="ECO:0000256" key="1">
    <source>
        <dbReference type="ARBA" id="ARBA00022723"/>
    </source>
</evidence>
<dbReference type="InterPro" id="IPR006657">
    <property type="entry name" value="MoPterin_dinucl-bd_dom"/>
</dbReference>
<dbReference type="SUPFAM" id="SSF53706">
    <property type="entry name" value="Formate dehydrogenase/DMSO reductase, domains 1-3"/>
    <property type="match status" value="1"/>
</dbReference>
<evidence type="ECO:0000313" key="6">
    <source>
        <dbReference type="EMBL" id="SFC87943.1"/>
    </source>
</evidence>
<dbReference type="GO" id="GO:0045333">
    <property type="term" value="P:cellular respiration"/>
    <property type="evidence" value="ECO:0007669"/>
    <property type="project" value="UniProtKB-ARBA"/>
</dbReference>
<dbReference type="PANTHER" id="PTHR43105:SF4">
    <property type="entry name" value="PROTEIN YDEP"/>
    <property type="match status" value="1"/>
</dbReference>
<sequence length="745" mass="79791">MLAPGAGCADNGGAASRSSALADTSHIVGGGPKKVLYTLATIARMGVGKAGKALTAKNACKACAYGMGGQRGGMTNELNEFPSVCNKSVQAQSTDIQPAIPHEVFAHPLTDLQELSGREMEHLGRLGTPLFKRAGTDRFEPVDWEFAISHAVGKLKATDPKRSFFYSSGRSSNEAGFIFQLLARAYGTNNVNNCSYYCHQATSEGLATTIGKATSSVELEDLTGADLIFVIGANPSSNHPRFIHMLKNCRERGGQVIVINPAKEPGLVKFAVPKSPSSMLKGGSEIASDYVQPRIGSDIALMKGVAKAVLELGLADTGFIVAHSSGFETFHGDIDALSWETIVEACGISRIEIEHIARQYGRAKHAVFAWGMGMTHHIHGVANVEAIANLAMLRGMVGKRFAGLLPLRGHSNVQGIGTIGVKPVLAKDVLEKMEAAFGVKFPEEKGFDTMACLKAAEAGDVDSAVIMGGNLWGATPDTAFASRAMGAIGFKLFLTTTLNMGHVHGLGDGEVMILPVTARDEEWEPTTQESMFNYVRLSDGGIRRLDNVRPESWILGEIGQGLMPNSPIQFKAFSAHSKVRDAIANIVPGMEELADIDVAKREFHIKSRVMHTPEFGTLDGKAHFVVTPLPVLQRERLTLATMRSEGQFNTIIYEEKDSYRGGAGRHAVFLNGEDMAAFGVSEGQSVTLASDVGRMTAVVTLFDLPRGSAMAYYPEANILVGTEVDPRSKTPAFKSVPVWIETLPA</sequence>
<gene>
    <name evidence="6" type="ORF">SAMN04488059_11379</name>
</gene>
<evidence type="ECO:0000313" key="7">
    <source>
        <dbReference type="Proteomes" id="UP000182258"/>
    </source>
</evidence>
<dbReference type="RefSeq" id="WP_244542389.1">
    <property type="nucleotide sequence ID" value="NZ_FOMB01000013.1"/>
</dbReference>
<dbReference type="InterPro" id="IPR009010">
    <property type="entry name" value="Asp_de-COase-like_dom_sf"/>
</dbReference>
<dbReference type="PANTHER" id="PTHR43105">
    <property type="entry name" value="RESPIRATORY NITRATE REDUCTASE"/>
    <property type="match status" value="1"/>
</dbReference>
<name>A0A1I1MZD9_9HYPH</name>
<keyword evidence="1" id="KW-0479">Metal-binding</keyword>
<dbReference type="NCBIfam" id="TIGR01701">
    <property type="entry name" value="Fdhalpha-like"/>
    <property type="match status" value="1"/>
</dbReference>
<evidence type="ECO:0000259" key="5">
    <source>
        <dbReference type="Pfam" id="PF01568"/>
    </source>
</evidence>
<organism evidence="6 7">
    <name type="scientific">Devosia psychrophila</name>
    <dbReference type="NCBI Taxonomy" id="728005"/>
    <lineage>
        <taxon>Bacteria</taxon>
        <taxon>Pseudomonadati</taxon>
        <taxon>Pseudomonadota</taxon>
        <taxon>Alphaproteobacteria</taxon>
        <taxon>Hyphomicrobiales</taxon>
        <taxon>Devosiaceae</taxon>
        <taxon>Devosia</taxon>
    </lineage>
</organism>
<dbReference type="GO" id="GO:0030151">
    <property type="term" value="F:molybdenum ion binding"/>
    <property type="evidence" value="ECO:0007669"/>
    <property type="project" value="InterPro"/>
</dbReference>
<dbReference type="Proteomes" id="UP000182258">
    <property type="component" value="Unassembled WGS sequence"/>
</dbReference>
<feature type="domain" description="Molybdopterin oxidoreductase" evidence="4">
    <location>
        <begin position="125"/>
        <end position="417"/>
    </location>
</feature>
<proteinExistence type="predicted"/>
<evidence type="ECO:0000256" key="3">
    <source>
        <dbReference type="ARBA" id="ARBA00023014"/>
    </source>
</evidence>
<dbReference type="SUPFAM" id="SSF50692">
    <property type="entry name" value="ADC-like"/>
    <property type="match status" value="1"/>
</dbReference>
<keyword evidence="2" id="KW-0408">Iron</keyword>
<dbReference type="Gene3D" id="2.40.40.20">
    <property type="match status" value="1"/>
</dbReference>
<dbReference type="Pfam" id="PF01568">
    <property type="entry name" value="Molydop_binding"/>
    <property type="match status" value="1"/>
</dbReference>
<dbReference type="PIRSF" id="PIRSF000144">
    <property type="entry name" value="CbbBc"/>
    <property type="match status" value="1"/>
</dbReference>